<feature type="binding site" evidence="7">
    <location>
        <begin position="225"/>
        <end position="230"/>
    </location>
    <ligand>
        <name>GTP</name>
        <dbReference type="ChEBI" id="CHEBI:37565"/>
    </ligand>
</feature>
<dbReference type="Pfam" id="PF01926">
    <property type="entry name" value="MMR_HSR1"/>
    <property type="match status" value="1"/>
</dbReference>
<dbReference type="InterPro" id="IPR027417">
    <property type="entry name" value="P-loop_NTPase"/>
</dbReference>
<feature type="domain" description="GTP-binding protein TrmE N-terminal" evidence="9">
    <location>
        <begin position="3"/>
        <end position="117"/>
    </location>
</feature>
<dbReference type="Proteomes" id="UP000244013">
    <property type="component" value="Unassembled WGS sequence"/>
</dbReference>
<comment type="caution">
    <text evidence="7">Lacks conserved residue(s) required for the propagation of feature annotation.</text>
</comment>
<feature type="binding site" evidence="7">
    <location>
        <position position="244"/>
    </location>
    <ligand>
        <name>K(+)</name>
        <dbReference type="ChEBI" id="CHEBI:29103"/>
    </ligand>
</feature>
<dbReference type="EC" id="3.6.-.-" evidence="7"/>
<dbReference type="PANTHER" id="PTHR42714:SF2">
    <property type="entry name" value="TRNA MODIFICATION GTPASE GTPBP3, MITOCHONDRIAL"/>
    <property type="match status" value="1"/>
</dbReference>
<comment type="similarity">
    <text evidence="1 7">Belongs to the TRAFAC class TrmE-Era-EngA-EngB-Septin-like GTPase superfamily. TrmE GTPase family.</text>
</comment>
<comment type="caution">
    <text evidence="11">The sequence shown here is derived from an EMBL/GenBank/DDBJ whole genome shotgun (WGS) entry which is preliminary data.</text>
</comment>
<feature type="binding site" evidence="7">
    <location>
        <position position="117"/>
    </location>
    <ligand>
        <name>(6S)-5-formyl-5,6,7,8-tetrahydrofolate</name>
        <dbReference type="ChEBI" id="CHEBI:57457"/>
    </ligand>
</feature>
<evidence type="ECO:0000313" key="11">
    <source>
        <dbReference type="EMBL" id="PTW46891.1"/>
    </source>
</evidence>
<feature type="binding site" evidence="7">
    <location>
        <begin position="244"/>
        <end position="250"/>
    </location>
    <ligand>
        <name>GTP</name>
        <dbReference type="ChEBI" id="CHEBI:37565"/>
    </ligand>
</feature>
<feature type="domain" description="MnmE helical" evidence="10">
    <location>
        <begin position="120"/>
        <end position="422"/>
    </location>
</feature>
<dbReference type="GO" id="GO:0005737">
    <property type="term" value="C:cytoplasm"/>
    <property type="evidence" value="ECO:0007669"/>
    <property type="project" value="UniProtKB-SubCell"/>
</dbReference>
<feature type="binding site" evidence="7">
    <location>
        <position position="229"/>
    </location>
    <ligand>
        <name>Mg(2+)</name>
        <dbReference type="ChEBI" id="CHEBI:18420"/>
    </ligand>
</feature>
<feature type="domain" description="G" evidence="8">
    <location>
        <begin position="217"/>
        <end position="304"/>
    </location>
</feature>
<reference evidence="11 12" key="1">
    <citation type="submission" date="2018-04" db="EMBL/GenBank/DDBJ databases">
        <title>Genomic Encyclopedia of Type Strains, Phase III (KMG-III): the genomes of soil and plant-associated and newly described type strains.</title>
        <authorList>
            <person name="Whitman W."/>
        </authorList>
    </citation>
    <scope>NUCLEOTIDE SEQUENCE [LARGE SCALE GENOMIC DNA]</scope>
    <source>
        <strain evidence="11 12">MA-olki</strain>
    </source>
</reference>
<dbReference type="InterPro" id="IPR025867">
    <property type="entry name" value="MnmE_helical"/>
</dbReference>
<evidence type="ECO:0000256" key="2">
    <source>
        <dbReference type="ARBA" id="ARBA00022694"/>
    </source>
</evidence>
<dbReference type="OrthoDB" id="9805918at2"/>
<comment type="subcellular location">
    <subcellularLocation>
        <location evidence="7">Cytoplasm</location>
    </subcellularLocation>
</comment>
<evidence type="ECO:0000256" key="5">
    <source>
        <dbReference type="ARBA" id="ARBA00022958"/>
    </source>
</evidence>
<evidence type="ECO:0000259" key="9">
    <source>
        <dbReference type="Pfam" id="PF10396"/>
    </source>
</evidence>
<dbReference type="GO" id="GO:0046872">
    <property type="term" value="F:metal ion binding"/>
    <property type="evidence" value="ECO:0007669"/>
    <property type="project" value="UniProtKB-KW"/>
</dbReference>
<dbReference type="InterPro" id="IPR031168">
    <property type="entry name" value="G_TrmE"/>
</dbReference>
<evidence type="ECO:0000256" key="7">
    <source>
        <dbReference type="HAMAP-Rule" id="MF_00379"/>
    </source>
</evidence>
<dbReference type="FunFam" id="3.30.1360.120:FF:000007">
    <property type="entry name" value="tRNA modification GTPase GTPBP3, mitochondrial"/>
    <property type="match status" value="1"/>
</dbReference>
<feature type="binding site" evidence="7">
    <location>
        <position position="20"/>
    </location>
    <ligand>
        <name>(6S)-5-formyl-5,6,7,8-tetrahydrofolate</name>
        <dbReference type="ChEBI" id="CHEBI:57457"/>
    </ligand>
</feature>
<dbReference type="Pfam" id="PF10396">
    <property type="entry name" value="TrmE_N"/>
    <property type="match status" value="1"/>
</dbReference>
<evidence type="ECO:0000256" key="6">
    <source>
        <dbReference type="ARBA" id="ARBA00023134"/>
    </source>
</evidence>
<evidence type="ECO:0000259" key="10">
    <source>
        <dbReference type="Pfam" id="PF12631"/>
    </source>
</evidence>
<dbReference type="AlphaFoldDB" id="A0A2T5U5W2"/>
<dbReference type="CDD" id="cd04164">
    <property type="entry name" value="trmE"/>
    <property type="match status" value="1"/>
</dbReference>
<dbReference type="RefSeq" id="WP_107954189.1">
    <property type="nucleotide sequence ID" value="NZ_QAYE01000004.1"/>
</dbReference>
<keyword evidence="7" id="KW-0963">Cytoplasm</keyword>
<proteinExistence type="inferred from homology"/>
<keyword evidence="3 7" id="KW-0547">Nucleotide-binding</keyword>
<dbReference type="Gene3D" id="3.30.1360.120">
    <property type="entry name" value="Probable tRNA modification gtpase trme, domain 1"/>
    <property type="match status" value="1"/>
</dbReference>
<keyword evidence="2 7" id="KW-0819">tRNA processing</keyword>
<feature type="binding site" evidence="7">
    <location>
        <position position="77"/>
    </location>
    <ligand>
        <name>(6S)-5-formyl-5,6,7,8-tetrahydrofolate</name>
        <dbReference type="ChEBI" id="CHEBI:57457"/>
    </ligand>
</feature>
<keyword evidence="4 7" id="KW-0378">Hydrolase</keyword>
<dbReference type="GO" id="GO:0030488">
    <property type="term" value="P:tRNA methylation"/>
    <property type="evidence" value="ECO:0007669"/>
    <property type="project" value="TreeGrafter"/>
</dbReference>
<dbReference type="SUPFAM" id="SSF52540">
    <property type="entry name" value="P-loop containing nucleoside triphosphate hydrolases"/>
    <property type="match status" value="1"/>
</dbReference>
<feature type="binding site" evidence="7">
    <location>
        <position position="225"/>
    </location>
    <ligand>
        <name>K(+)</name>
        <dbReference type="ChEBI" id="CHEBI:29103"/>
    </ligand>
</feature>
<gene>
    <name evidence="7" type="primary">mnmE</name>
    <name evidence="7" type="synonym">trmE</name>
    <name evidence="11" type="ORF">C8J25_104229</name>
</gene>
<dbReference type="HAMAP" id="MF_00379">
    <property type="entry name" value="GTPase_MnmE"/>
    <property type="match status" value="1"/>
</dbReference>
<keyword evidence="6 7" id="KW-0342">GTP-binding</keyword>
<feature type="binding site" evidence="7">
    <location>
        <position position="249"/>
    </location>
    <ligand>
        <name>K(+)</name>
        <dbReference type="ChEBI" id="CHEBI:29103"/>
    </ligand>
</feature>
<protein>
    <recommendedName>
        <fullName evidence="7">tRNA modification GTPase MnmE</fullName>
        <ecNumber evidence="7">3.6.-.-</ecNumber>
    </recommendedName>
</protein>
<dbReference type="GeneID" id="91005920"/>
<dbReference type="Pfam" id="PF12631">
    <property type="entry name" value="MnmE_helical"/>
    <property type="match status" value="1"/>
</dbReference>
<dbReference type="Gene3D" id="3.40.50.300">
    <property type="entry name" value="P-loop containing nucleotide triphosphate hydrolases"/>
    <property type="match status" value="1"/>
</dbReference>
<dbReference type="SUPFAM" id="SSF103025">
    <property type="entry name" value="Folate-binding domain"/>
    <property type="match status" value="1"/>
</dbReference>
<comment type="function">
    <text evidence="7">Exhibits a very high intrinsic GTPase hydrolysis rate. Involved in the addition of a carboxymethylaminomethyl (cmnm) group at the wobble position (U34) of certain tRNAs, forming tRNA-cmnm(5)s(2)U34.</text>
</comment>
<comment type="subunit">
    <text evidence="7">Homodimer. Heterotetramer of two MnmE and two MnmG subunits.</text>
</comment>
<keyword evidence="7" id="KW-0460">Magnesium</keyword>
<dbReference type="InterPro" id="IPR004520">
    <property type="entry name" value="GTPase_MnmE"/>
</dbReference>
<evidence type="ECO:0000256" key="3">
    <source>
        <dbReference type="ARBA" id="ARBA00022741"/>
    </source>
</evidence>
<comment type="cofactor">
    <cofactor evidence="7">
        <name>K(+)</name>
        <dbReference type="ChEBI" id="CHEBI:29103"/>
    </cofactor>
    <text evidence="7">Binds 1 potassium ion per subunit.</text>
</comment>
<dbReference type="CDD" id="cd14858">
    <property type="entry name" value="TrmE_N"/>
    <property type="match status" value="1"/>
</dbReference>
<keyword evidence="7" id="KW-0479">Metal-binding</keyword>
<feature type="binding site" evidence="7">
    <location>
        <position position="246"/>
    </location>
    <ligand>
        <name>K(+)</name>
        <dbReference type="ChEBI" id="CHEBI:29103"/>
    </ligand>
</feature>
<feature type="binding site" evidence="7">
    <location>
        <position position="425"/>
    </location>
    <ligand>
        <name>(6S)-5-formyl-5,6,7,8-tetrahydrofolate</name>
        <dbReference type="ChEBI" id="CHEBI:57457"/>
    </ligand>
</feature>
<evidence type="ECO:0000256" key="1">
    <source>
        <dbReference type="ARBA" id="ARBA00011043"/>
    </source>
</evidence>
<dbReference type="NCBIfam" id="NF003661">
    <property type="entry name" value="PRK05291.1-3"/>
    <property type="match status" value="1"/>
</dbReference>
<sequence>MKTIFAVSSGRPPAAIGVVRVSGPQAFAAAEALAGPLPVPRHASLRGLRDTDGALLDRALVIAFPGPATATGEDLVEFHCHGGRAVIAAVERVLSGMPGLRHAEPGEFTRRALTNGRIDLTEAEGLADLLEAETESQRVAAMTAAEGRVSQAVRGWMDSVAMLSARVEAMLDFAEEDDVASDTAAFDAIVSEIAALAAHIEAVVDAPPVERLKDGLRVVIGGPPNSGKSTLLNLLGERDAAIVSPISGTTRDRIDVPVTRNGVAYVLTDTAGLIDTLDPIEAIGVTRAEGAIAAADIVMWLADTAPPRGDAIWIHARADLPGRGELPADRTLAVSQNDRESLDALWDELHWRAIAMLPRGDEIALKQHQRRQCAAAVEALRYRSSDALIVAEQLRQARAILAGVLGLDATGEMLDALFGRFCIGK</sequence>
<keyword evidence="5 7" id="KW-0630">Potassium</keyword>
<name>A0A2T5U5W2_9SPHN</name>
<dbReference type="InterPro" id="IPR027266">
    <property type="entry name" value="TrmE/GcvT-like"/>
</dbReference>
<organism evidence="11 12">
    <name type="scientific">Sphingomonas faeni</name>
    <dbReference type="NCBI Taxonomy" id="185950"/>
    <lineage>
        <taxon>Bacteria</taxon>
        <taxon>Pseudomonadati</taxon>
        <taxon>Pseudomonadota</taxon>
        <taxon>Alphaproteobacteria</taxon>
        <taxon>Sphingomonadales</taxon>
        <taxon>Sphingomonadaceae</taxon>
        <taxon>Sphingomonas</taxon>
    </lineage>
</organism>
<dbReference type="NCBIfam" id="TIGR00231">
    <property type="entry name" value="small_GTP"/>
    <property type="match status" value="1"/>
</dbReference>
<evidence type="ECO:0000259" key="8">
    <source>
        <dbReference type="Pfam" id="PF01926"/>
    </source>
</evidence>
<evidence type="ECO:0000313" key="12">
    <source>
        <dbReference type="Proteomes" id="UP000244013"/>
    </source>
</evidence>
<dbReference type="InterPro" id="IPR018948">
    <property type="entry name" value="GTP-bd_TrmE_N"/>
</dbReference>
<dbReference type="Gene3D" id="1.20.120.430">
    <property type="entry name" value="tRNA modification GTPase MnmE domain 2"/>
    <property type="match status" value="1"/>
</dbReference>
<accession>A0A2T5U5W2</accession>
<dbReference type="EMBL" id="QAYE01000004">
    <property type="protein sequence ID" value="PTW46891.1"/>
    <property type="molecule type" value="Genomic_DNA"/>
</dbReference>
<dbReference type="InterPro" id="IPR006073">
    <property type="entry name" value="GTP-bd"/>
</dbReference>
<dbReference type="GO" id="GO:0002098">
    <property type="term" value="P:tRNA wobble uridine modification"/>
    <property type="evidence" value="ECO:0007669"/>
    <property type="project" value="TreeGrafter"/>
</dbReference>
<evidence type="ECO:0000256" key="4">
    <source>
        <dbReference type="ARBA" id="ARBA00022801"/>
    </source>
</evidence>
<feature type="binding site" evidence="7">
    <location>
        <position position="250"/>
    </location>
    <ligand>
        <name>Mg(2+)</name>
        <dbReference type="ChEBI" id="CHEBI:18420"/>
    </ligand>
</feature>
<dbReference type="PANTHER" id="PTHR42714">
    <property type="entry name" value="TRNA MODIFICATION GTPASE GTPBP3"/>
    <property type="match status" value="1"/>
</dbReference>
<dbReference type="GO" id="GO:0003924">
    <property type="term" value="F:GTPase activity"/>
    <property type="evidence" value="ECO:0007669"/>
    <property type="project" value="UniProtKB-UniRule"/>
</dbReference>
<dbReference type="GO" id="GO:0005525">
    <property type="term" value="F:GTP binding"/>
    <property type="evidence" value="ECO:0007669"/>
    <property type="project" value="UniProtKB-UniRule"/>
</dbReference>
<feature type="binding site" evidence="7">
    <location>
        <begin position="269"/>
        <end position="272"/>
    </location>
    <ligand>
        <name>GTP</name>
        <dbReference type="ChEBI" id="CHEBI:37565"/>
    </ligand>
</feature>
<dbReference type="InterPro" id="IPR005225">
    <property type="entry name" value="Small_GTP-bd"/>
</dbReference>
<dbReference type="InterPro" id="IPR027368">
    <property type="entry name" value="MnmE_dom2"/>
</dbReference>
<dbReference type="SUPFAM" id="SSF116878">
    <property type="entry name" value="TrmE connector domain"/>
    <property type="match status" value="1"/>
</dbReference>